<name>A0A6A4PQ15_LUPAL</name>
<dbReference type="EMBL" id="WOCE01000011">
    <property type="protein sequence ID" value="KAE9603588.1"/>
    <property type="molecule type" value="Genomic_DNA"/>
</dbReference>
<organism evidence="1 2">
    <name type="scientific">Lupinus albus</name>
    <name type="common">White lupine</name>
    <name type="synonym">Lupinus termis</name>
    <dbReference type="NCBI Taxonomy" id="3870"/>
    <lineage>
        <taxon>Eukaryota</taxon>
        <taxon>Viridiplantae</taxon>
        <taxon>Streptophyta</taxon>
        <taxon>Embryophyta</taxon>
        <taxon>Tracheophyta</taxon>
        <taxon>Spermatophyta</taxon>
        <taxon>Magnoliopsida</taxon>
        <taxon>eudicotyledons</taxon>
        <taxon>Gunneridae</taxon>
        <taxon>Pentapetalae</taxon>
        <taxon>rosids</taxon>
        <taxon>fabids</taxon>
        <taxon>Fabales</taxon>
        <taxon>Fabaceae</taxon>
        <taxon>Papilionoideae</taxon>
        <taxon>50 kb inversion clade</taxon>
        <taxon>genistoids sensu lato</taxon>
        <taxon>core genistoids</taxon>
        <taxon>Genisteae</taxon>
        <taxon>Lupinus</taxon>
    </lineage>
</organism>
<dbReference type="OrthoDB" id="308440at2759"/>
<dbReference type="AlphaFoldDB" id="A0A6A4PQ15"/>
<evidence type="ECO:0000313" key="1">
    <source>
        <dbReference type="EMBL" id="KAE9603588.1"/>
    </source>
</evidence>
<accession>A0A6A4PQ15</accession>
<gene>
    <name evidence="1" type="ORF">Lalb_Chr11g0062481</name>
</gene>
<proteinExistence type="predicted"/>
<keyword evidence="2" id="KW-1185">Reference proteome</keyword>
<sequence length="71" mass="7866">MCSCCSSHNILLICKDAIISLGRSYLFIRGPLPIKNIVGRSMFRYWPPSKVSDTDTLLHKPAPGNIYVAVS</sequence>
<evidence type="ECO:0000313" key="2">
    <source>
        <dbReference type="Proteomes" id="UP000447434"/>
    </source>
</evidence>
<comment type="caution">
    <text evidence="1">The sequence shown here is derived from an EMBL/GenBank/DDBJ whole genome shotgun (WGS) entry which is preliminary data.</text>
</comment>
<protein>
    <submittedName>
        <fullName evidence="1">Putative signal peptidase I</fullName>
    </submittedName>
</protein>
<reference evidence="2" key="1">
    <citation type="journal article" date="2020" name="Nat. Commun.">
        <title>Genome sequence of the cluster root forming white lupin.</title>
        <authorList>
            <person name="Hufnagel B."/>
            <person name="Marques A."/>
            <person name="Soriano A."/>
            <person name="Marques L."/>
            <person name="Divol F."/>
            <person name="Doumas P."/>
            <person name="Sallet E."/>
            <person name="Mancinotti D."/>
            <person name="Carrere S."/>
            <person name="Marande W."/>
            <person name="Arribat S."/>
            <person name="Keller J."/>
            <person name="Huneau C."/>
            <person name="Blein T."/>
            <person name="Aime D."/>
            <person name="Laguerre M."/>
            <person name="Taylor J."/>
            <person name="Schubert V."/>
            <person name="Nelson M."/>
            <person name="Geu-Flores F."/>
            <person name="Crespi M."/>
            <person name="Gallardo-Guerrero K."/>
            <person name="Delaux P.-M."/>
            <person name="Salse J."/>
            <person name="Berges H."/>
            <person name="Guyot R."/>
            <person name="Gouzy J."/>
            <person name="Peret B."/>
        </authorList>
    </citation>
    <scope>NUCLEOTIDE SEQUENCE [LARGE SCALE GENOMIC DNA]</scope>
    <source>
        <strain evidence="2">cv. Amiga</strain>
    </source>
</reference>
<dbReference type="Proteomes" id="UP000447434">
    <property type="component" value="Chromosome 11"/>
</dbReference>